<evidence type="ECO:0000256" key="1">
    <source>
        <dbReference type="ARBA" id="ARBA00023127"/>
    </source>
</evidence>
<dbReference type="AlphaFoldDB" id="A0A914GSY8"/>
<organism evidence="4 5">
    <name type="scientific">Globodera rostochiensis</name>
    <name type="common">Golden nematode worm</name>
    <name type="synonym">Heterodera rostochiensis</name>
    <dbReference type="NCBI Taxonomy" id="31243"/>
    <lineage>
        <taxon>Eukaryota</taxon>
        <taxon>Metazoa</taxon>
        <taxon>Ecdysozoa</taxon>
        <taxon>Nematoda</taxon>
        <taxon>Chromadorea</taxon>
        <taxon>Rhabditida</taxon>
        <taxon>Tylenchina</taxon>
        <taxon>Tylenchomorpha</taxon>
        <taxon>Tylenchoidea</taxon>
        <taxon>Heteroderidae</taxon>
        <taxon>Heteroderinae</taxon>
        <taxon>Globodera</taxon>
    </lineage>
</organism>
<feature type="region of interest" description="Disordered" evidence="2">
    <location>
        <begin position="267"/>
        <end position="287"/>
    </location>
</feature>
<feature type="compositionally biased region" description="Polar residues" evidence="2">
    <location>
        <begin position="359"/>
        <end position="381"/>
    </location>
</feature>
<feature type="region of interest" description="Disordered" evidence="2">
    <location>
        <begin position="307"/>
        <end position="384"/>
    </location>
</feature>
<dbReference type="Gene3D" id="1.10.472.10">
    <property type="entry name" value="Cyclin-like"/>
    <property type="match status" value="2"/>
</dbReference>
<dbReference type="GO" id="GO:0016538">
    <property type="term" value="F:cyclin-dependent protein serine/threonine kinase regulator activity"/>
    <property type="evidence" value="ECO:0007669"/>
    <property type="project" value="InterPro"/>
</dbReference>
<evidence type="ECO:0000313" key="4">
    <source>
        <dbReference type="Proteomes" id="UP000887572"/>
    </source>
</evidence>
<dbReference type="InterPro" id="IPR043198">
    <property type="entry name" value="Cyclin/Ssn8"/>
</dbReference>
<reference evidence="5" key="1">
    <citation type="submission" date="2022-11" db="UniProtKB">
        <authorList>
            <consortium name="WormBaseParasite"/>
        </authorList>
    </citation>
    <scope>IDENTIFICATION</scope>
</reference>
<feature type="domain" description="Cyclin N-terminal" evidence="3">
    <location>
        <begin position="559"/>
        <end position="617"/>
    </location>
</feature>
<evidence type="ECO:0000259" key="3">
    <source>
        <dbReference type="Pfam" id="PF00134"/>
    </source>
</evidence>
<feature type="region of interest" description="Disordered" evidence="2">
    <location>
        <begin position="445"/>
        <end position="488"/>
    </location>
</feature>
<feature type="compositionally biased region" description="Basic residues" evidence="2">
    <location>
        <begin position="469"/>
        <end position="483"/>
    </location>
</feature>
<evidence type="ECO:0000256" key="2">
    <source>
        <dbReference type="SAM" id="MobiDB-lite"/>
    </source>
</evidence>
<dbReference type="WBParaSite" id="Gr19_v10_g10470.t3">
    <property type="protein sequence ID" value="Gr19_v10_g10470.t3"/>
    <property type="gene ID" value="Gr19_v10_g10470"/>
</dbReference>
<dbReference type="SUPFAM" id="SSF47954">
    <property type="entry name" value="Cyclin-like"/>
    <property type="match status" value="2"/>
</dbReference>
<dbReference type="GO" id="GO:0006357">
    <property type="term" value="P:regulation of transcription by RNA polymerase II"/>
    <property type="evidence" value="ECO:0007669"/>
    <property type="project" value="InterPro"/>
</dbReference>
<keyword evidence="4" id="KW-1185">Reference proteome</keyword>
<dbReference type="InterPro" id="IPR036915">
    <property type="entry name" value="Cyclin-like_sf"/>
</dbReference>
<keyword evidence="1" id="KW-0195">Cyclin</keyword>
<dbReference type="InterPro" id="IPR006671">
    <property type="entry name" value="Cyclin_N"/>
</dbReference>
<evidence type="ECO:0000313" key="5">
    <source>
        <dbReference type="WBParaSite" id="Gr19_v10_g10470.t3"/>
    </source>
</evidence>
<sequence>MGRPGSSVGKSIGSGCEADHCTEVFGAPTFRPRACDTSPTRHFAKLKKHLPFFLSFGEIGDVVVHSPLSSEKILSPKMAEATMGSSSSILQDLLRDHSSEIGNWSEIVNNHQDETATAESFSADIDHDGPFYIFATNLPIDSACDNDNANMEMYRFFGGHKHLYAVHVYQNRFHGAPQSCMLMARNFECCVQILMMDGKATDSKEVRLEYVLPSTDPPKTVHFTALKLEEQLLSYRNIHPLEEKRRPDPFGGAKPIDAAGKLQSVEKKLREESIEQRQKAEQPEHQNVRILEKTVSEEVQINRSIGPDLHKKPISKPVVPLRPCSDHQKNENPIHSILTKKVASRSNLSGCSKRHSPEKSSSVAARENTSVQTPEKCSSVSAPEKFSSIAAGENAFDLPQEKSSSDIAPEKSYAKSASVAASDKSSAPVKSSSLSATSKPFSATAVNNGHQQQQSKSEELVKQLASGKSGKKKPNKGGKKKKQEKNTIANTNKFDALLDKKGDCEHTLAVGFRGYETDSFGHYGLFLGTGRRLSSRRCQSDQGGRRARPLQRPDHPKNVMALACLFLAGKVEETPKKCRDILTIGQKHFYDQFTLDETPEDLMLAERILLQTLRFDLHVEHPYTFLIQYAKGFRFDKDYMSKIVTDAWTFLNDSLGTTLCLLWEPEVLAISMLYMSFKLERAVEKPFQIDSNIEWWNIYVQNLSVSLMDDICHKVLDAIGPPEENHIDEAIALEMG</sequence>
<accession>A0A914GSY8</accession>
<dbReference type="Proteomes" id="UP000887572">
    <property type="component" value="Unplaced"/>
</dbReference>
<protein>
    <submittedName>
        <fullName evidence="5">Cyclin-like domain-containing protein</fullName>
    </submittedName>
</protein>
<dbReference type="PANTHER" id="PTHR10026">
    <property type="entry name" value="CYCLIN"/>
    <property type="match status" value="1"/>
</dbReference>
<proteinExistence type="predicted"/>
<feature type="compositionally biased region" description="Polar residues" evidence="2">
    <location>
        <begin position="445"/>
        <end position="455"/>
    </location>
</feature>
<dbReference type="Pfam" id="PF00134">
    <property type="entry name" value="Cyclin_N"/>
    <property type="match status" value="1"/>
</dbReference>
<name>A0A914GSY8_GLORO</name>